<dbReference type="GeneID" id="86992423"/>
<dbReference type="EMBL" id="MPNX01000020">
    <property type="protein sequence ID" value="OOY34204.1"/>
    <property type="molecule type" value="Genomic_DNA"/>
</dbReference>
<dbReference type="InterPro" id="IPR029063">
    <property type="entry name" value="SAM-dependent_MTases_sf"/>
</dbReference>
<evidence type="ECO:0000313" key="2">
    <source>
        <dbReference type="EMBL" id="OOY34204.1"/>
    </source>
</evidence>
<name>A0A1T2ENX1_SOVGS</name>
<dbReference type="GO" id="GO:0008757">
    <property type="term" value="F:S-adenosylmethionine-dependent methyltransferase activity"/>
    <property type="evidence" value="ECO:0007669"/>
    <property type="project" value="InterPro"/>
</dbReference>
<dbReference type="InterPro" id="IPR013216">
    <property type="entry name" value="Methyltransf_11"/>
</dbReference>
<dbReference type="RefSeq" id="WP_078453451.1">
    <property type="nucleotide sequence ID" value="NZ_MPNX01000020.1"/>
</dbReference>
<dbReference type="SUPFAM" id="SSF53335">
    <property type="entry name" value="S-adenosyl-L-methionine-dependent methyltransferases"/>
    <property type="match status" value="1"/>
</dbReference>
<evidence type="ECO:0000313" key="3">
    <source>
        <dbReference type="Proteomes" id="UP000190962"/>
    </source>
</evidence>
<reference evidence="2 3" key="1">
    <citation type="submission" date="2016-11" db="EMBL/GenBank/DDBJ databases">
        <title>Mixed transmission modes and dynamic genome evolution in an obligate animal-bacterial symbiosis.</title>
        <authorList>
            <person name="Russell S.L."/>
            <person name="Corbett-Detig R.B."/>
            <person name="Cavanaugh C.M."/>
        </authorList>
    </citation>
    <scope>NUCLEOTIDE SEQUENCE [LARGE SCALE GENOMIC DNA]</scope>
    <source>
        <strain evidence="2">MA-KB16</strain>
    </source>
</reference>
<comment type="caution">
    <text evidence="2">The sequence shown here is derived from an EMBL/GenBank/DDBJ whole genome shotgun (WGS) entry which is preliminary data.</text>
</comment>
<protein>
    <recommendedName>
        <fullName evidence="1">Methyltransferase type 11 domain-containing protein</fullName>
    </recommendedName>
</protein>
<gene>
    <name evidence="2" type="ORF">BOV88_11460</name>
</gene>
<evidence type="ECO:0000259" key="1">
    <source>
        <dbReference type="Pfam" id="PF08241"/>
    </source>
</evidence>
<accession>A0A1T2ENX1</accession>
<sequence>MKQSYEKIFHSRAKPYDEAMRRFPHARDEEFKQLIDRVVLKPGMVVADVPAGGGYLKHYLPDECQLLCHEPCAGFSESQTLHTPTPSLLPLPWSDSTVDVAMSLAGVHHMDDKRPLFRELYRTVKAGGYFILSDVARNSDVAIFLDDYVGKFNSTGHEGNYLDDATLTELKETGWTIESTENSHFHWKFSTLLEIPEFCNMLFDISKPDTHSSVDEIESFLPIDKLQDGKYGLRWQLMTVVAKKL</sequence>
<dbReference type="Proteomes" id="UP000190962">
    <property type="component" value="Unassembled WGS sequence"/>
</dbReference>
<proteinExistence type="predicted"/>
<dbReference type="Gene3D" id="3.40.50.150">
    <property type="entry name" value="Vaccinia Virus protein VP39"/>
    <property type="match status" value="1"/>
</dbReference>
<organism evidence="2 3">
    <name type="scientific">Solemya velum gill symbiont</name>
    <dbReference type="NCBI Taxonomy" id="2340"/>
    <lineage>
        <taxon>Bacteria</taxon>
        <taxon>Pseudomonadati</taxon>
        <taxon>Pseudomonadota</taxon>
        <taxon>Gammaproteobacteria</taxon>
        <taxon>sulfur-oxidizing symbionts</taxon>
    </lineage>
</organism>
<feature type="domain" description="Methyltransferase type 11" evidence="1">
    <location>
        <begin position="89"/>
        <end position="132"/>
    </location>
</feature>
<dbReference type="AlphaFoldDB" id="A0A1T2ENX1"/>
<dbReference type="Pfam" id="PF08241">
    <property type="entry name" value="Methyltransf_11"/>
    <property type="match status" value="1"/>
</dbReference>